<dbReference type="Pfam" id="PF00743">
    <property type="entry name" value="FMO-like"/>
    <property type="match status" value="1"/>
</dbReference>
<evidence type="ECO:0000256" key="1">
    <source>
        <dbReference type="ARBA" id="ARBA00022630"/>
    </source>
</evidence>
<dbReference type="GO" id="GO:0050660">
    <property type="term" value="F:flavin adenine dinucleotide binding"/>
    <property type="evidence" value="ECO:0007669"/>
    <property type="project" value="InterPro"/>
</dbReference>
<dbReference type="PRINTS" id="PR00411">
    <property type="entry name" value="PNDRDTASEI"/>
</dbReference>
<name>A0A1X6NHV0_9APHY</name>
<reference evidence="5 6" key="1">
    <citation type="submission" date="2017-04" db="EMBL/GenBank/DDBJ databases">
        <title>Genome Sequence of the Model Brown-Rot Fungus Postia placenta SB12.</title>
        <authorList>
            <consortium name="DOE Joint Genome Institute"/>
            <person name="Gaskell J."/>
            <person name="Kersten P."/>
            <person name="Larrondo L.F."/>
            <person name="Canessa P."/>
            <person name="Martinez D."/>
            <person name="Hibbett D."/>
            <person name="Schmoll M."/>
            <person name="Kubicek C.P."/>
            <person name="Martinez A.T."/>
            <person name="Yadav J."/>
            <person name="Master E."/>
            <person name="Magnuson J.K."/>
            <person name="James T."/>
            <person name="Yaver D."/>
            <person name="Berka R."/>
            <person name="Labutti K."/>
            <person name="Lipzen A."/>
            <person name="Aerts A."/>
            <person name="Barry K."/>
            <person name="Henrissat B."/>
            <person name="Blanchette R."/>
            <person name="Grigoriev I."/>
            <person name="Cullen D."/>
        </authorList>
    </citation>
    <scope>NUCLEOTIDE SEQUENCE [LARGE SCALE GENOMIC DNA]</scope>
    <source>
        <strain evidence="5 6">MAD-698-R-SB12</strain>
    </source>
</reference>
<evidence type="ECO:0000256" key="2">
    <source>
        <dbReference type="ARBA" id="ARBA00022827"/>
    </source>
</evidence>
<evidence type="ECO:0000256" key="3">
    <source>
        <dbReference type="ARBA" id="ARBA00023002"/>
    </source>
</evidence>
<dbReference type="GeneID" id="36333427"/>
<dbReference type="AlphaFoldDB" id="A0A1X6NHV0"/>
<dbReference type="Gene3D" id="3.10.450.50">
    <property type="match status" value="1"/>
</dbReference>
<dbReference type="STRING" id="670580.A0A1X6NHV0"/>
<dbReference type="SUPFAM" id="SSF51905">
    <property type="entry name" value="FAD/NAD(P)-binding domain"/>
    <property type="match status" value="2"/>
</dbReference>
<dbReference type="RefSeq" id="XP_024345012.1">
    <property type="nucleotide sequence ID" value="XM_024488478.1"/>
</dbReference>
<proteinExistence type="predicted"/>
<evidence type="ECO:0000313" key="6">
    <source>
        <dbReference type="Proteomes" id="UP000194127"/>
    </source>
</evidence>
<accession>A0A1X6NHV0</accession>
<keyword evidence="1" id="KW-0285">Flavoprotein</keyword>
<protein>
    <recommendedName>
        <fullName evidence="7">FAD/NAD(P)-binding domain-containing protein</fullName>
    </recommendedName>
</protein>
<gene>
    <name evidence="5" type="ORF">POSPLADRAFT_1177197</name>
</gene>
<dbReference type="Proteomes" id="UP000194127">
    <property type="component" value="Unassembled WGS sequence"/>
</dbReference>
<sequence length="636" mass="70785">MATAAVLSTPPAFDKLDEPVQPATNGTNADAVKSSQLPPAPKPELPTLDRLGASLQSDVDIQAVAAAWYRTFAQHVSAGDIDGILSLFIDDGWWRDLLALTWEFRTFHGVPQIRQFLSDQLVARKFAPSAAARDVVLKQPYPDLAWIQAFFDFETDTGIGSGVFRLVPTADGTWKAFTVYTNLEDLKGFPEKTGLNREFLPNHGKWKDQRAQERAYADRDPAVIIIGGGQSGLDIAARLKLLGVDALIVEQQDRIGNQWRYRYEALCLHDPVWYDHMPYMPFPPSWPVYTPAQKLADWLEYYAEAMELNVWTSTTATRVEQTKDGKWVVAVRKADGTERVFHIDHVILALGLGGGVPHIPTLPNQDEFQGQILHSTQHKSGRDHIGKKVAVIGAGTSAHDVSSDYVDHGVDVTLYQRGPTYIMTTKEGMPRVFKDTYWEGAGPVDVADRVHTSMPIFMVKEIHKRITAEIAEADKELLEGLKKVGFKYNLGHEGSGFLWLAQTRGGGYYLDVGTSKKIIDGRIKLTGDSKLAGFTKTGLKFEDGSELQADVVLFATGFEGAEKSIRKLLGDELTSKLGPIWDLNEEGEERGAWRWLGLPNLWFMMGNLSMCRFHSKHLALQIKAKQEGVYGTRYAP</sequence>
<evidence type="ECO:0000313" key="5">
    <source>
        <dbReference type="EMBL" id="OSX68218.1"/>
    </source>
</evidence>
<feature type="compositionally biased region" description="Polar residues" evidence="4">
    <location>
        <begin position="22"/>
        <end position="37"/>
    </location>
</feature>
<keyword evidence="2" id="KW-0274">FAD</keyword>
<dbReference type="Gene3D" id="3.50.50.60">
    <property type="entry name" value="FAD/NAD(P)-binding domain"/>
    <property type="match status" value="2"/>
</dbReference>
<feature type="region of interest" description="Disordered" evidence="4">
    <location>
        <begin position="1"/>
        <end position="48"/>
    </location>
</feature>
<keyword evidence="6" id="KW-1185">Reference proteome</keyword>
<organism evidence="5 6">
    <name type="scientific">Postia placenta MAD-698-R-SB12</name>
    <dbReference type="NCBI Taxonomy" id="670580"/>
    <lineage>
        <taxon>Eukaryota</taxon>
        <taxon>Fungi</taxon>
        <taxon>Dikarya</taxon>
        <taxon>Basidiomycota</taxon>
        <taxon>Agaricomycotina</taxon>
        <taxon>Agaricomycetes</taxon>
        <taxon>Polyporales</taxon>
        <taxon>Adustoporiaceae</taxon>
        <taxon>Rhodonia</taxon>
    </lineage>
</organism>
<evidence type="ECO:0008006" key="7">
    <source>
        <dbReference type="Google" id="ProtNLM"/>
    </source>
</evidence>
<dbReference type="GO" id="GO:0050661">
    <property type="term" value="F:NADP binding"/>
    <property type="evidence" value="ECO:0007669"/>
    <property type="project" value="InterPro"/>
</dbReference>
<dbReference type="PANTHER" id="PTHR43539:SF26">
    <property type="entry name" value="MONOOXYGENASE, PUTATIVE-RELATED"/>
    <property type="match status" value="1"/>
</dbReference>
<dbReference type="GO" id="GO:0004499">
    <property type="term" value="F:N,N-dimethylaniline monooxygenase activity"/>
    <property type="evidence" value="ECO:0007669"/>
    <property type="project" value="InterPro"/>
</dbReference>
<dbReference type="InterPro" id="IPR020946">
    <property type="entry name" value="Flavin_mOase-like"/>
</dbReference>
<dbReference type="PANTHER" id="PTHR43539">
    <property type="entry name" value="FLAVIN-BINDING MONOOXYGENASE-LIKE PROTEIN (AFU_ORTHOLOGUE AFUA_4G09220)"/>
    <property type="match status" value="1"/>
</dbReference>
<dbReference type="InterPro" id="IPR032710">
    <property type="entry name" value="NTF2-like_dom_sf"/>
</dbReference>
<dbReference type="InterPro" id="IPR036188">
    <property type="entry name" value="FAD/NAD-bd_sf"/>
</dbReference>
<dbReference type="InterPro" id="IPR050982">
    <property type="entry name" value="Auxin_biosynth/cation_transpt"/>
</dbReference>
<evidence type="ECO:0000256" key="4">
    <source>
        <dbReference type="SAM" id="MobiDB-lite"/>
    </source>
</evidence>
<dbReference type="OrthoDB" id="74360at2759"/>
<dbReference type="EMBL" id="KZ110591">
    <property type="protein sequence ID" value="OSX68218.1"/>
    <property type="molecule type" value="Genomic_DNA"/>
</dbReference>
<keyword evidence="3" id="KW-0560">Oxidoreductase</keyword>
<dbReference type="SUPFAM" id="SSF54427">
    <property type="entry name" value="NTF2-like"/>
    <property type="match status" value="1"/>
</dbReference>